<dbReference type="Pfam" id="PF13401">
    <property type="entry name" value="AAA_22"/>
    <property type="match status" value="1"/>
</dbReference>
<evidence type="ECO:0000313" key="8">
    <source>
        <dbReference type="EMBL" id="QSZ67005.1"/>
    </source>
</evidence>
<dbReference type="Gene3D" id="1.10.10.10">
    <property type="entry name" value="Winged helix-like DNA-binding domain superfamily/Winged helix DNA-binding domain"/>
    <property type="match status" value="1"/>
</dbReference>
<keyword evidence="4 5" id="KW-0067">ATP-binding</keyword>
<dbReference type="KEGG" id="maqe:RJ40_05605"/>
<feature type="domain" description="AAA+ ATPase" evidence="6">
    <location>
        <begin position="52"/>
        <end position="204"/>
    </location>
</feature>
<feature type="binding site" evidence="5">
    <location>
        <position position="208"/>
    </location>
    <ligand>
        <name>ATP</name>
        <dbReference type="ChEBI" id="CHEBI:30616"/>
    </ligand>
</feature>
<dbReference type="Pfam" id="PF22703">
    <property type="entry name" value="Cdc6_lid"/>
    <property type="match status" value="1"/>
</dbReference>
<dbReference type="InterPro" id="IPR055237">
    <property type="entry name" value="Cdc6_lid"/>
</dbReference>
<evidence type="ECO:0000256" key="1">
    <source>
        <dbReference type="ARBA" id="ARBA00006184"/>
    </source>
</evidence>
<comment type="similarity">
    <text evidence="1 5">Belongs to the CDC6/cdc18 family.</text>
</comment>
<evidence type="ECO:0000259" key="6">
    <source>
        <dbReference type="SMART" id="SM00382"/>
    </source>
</evidence>
<dbReference type="SMART" id="SM00382">
    <property type="entry name" value="AAA"/>
    <property type="match status" value="1"/>
</dbReference>
<dbReference type="HAMAP" id="MF_01407">
    <property type="entry name" value="ORC1_type_DNA_replic_protein"/>
    <property type="match status" value="1"/>
</dbReference>
<evidence type="ECO:0000256" key="3">
    <source>
        <dbReference type="ARBA" id="ARBA00022741"/>
    </source>
</evidence>
<evidence type="ECO:0000259" key="7">
    <source>
        <dbReference type="SMART" id="SM01074"/>
    </source>
</evidence>
<dbReference type="InterPro" id="IPR049945">
    <property type="entry name" value="AAA_22"/>
</dbReference>
<dbReference type="NCBIfam" id="NF001624">
    <property type="entry name" value="PRK00411.1-2"/>
    <property type="match status" value="1"/>
</dbReference>
<keyword evidence="3 5" id="KW-0547">Nucleotide-binding</keyword>
<dbReference type="SUPFAM" id="SSF46785">
    <property type="entry name" value="Winged helix' DNA-binding domain"/>
    <property type="match status" value="1"/>
</dbReference>
<evidence type="ECO:0000256" key="4">
    <source>
        <dbReference type="ARBA" id="ARBA00022840"/>
    </source>
</evidence>
<feature type="binding site" evidence="5">
    <location>
        <begin position="64"/>
        <end position="68"/>
    </location>
    <ligand>
        <name>ATP</name>
        <dbReference type="ChEBI" id="CHEBI:30616"/>
    </ligand>
</feature>
<reference evidence="8" key="1">
    <citation type="journal article" date="2001" name="Int. J. Syst. Evol. Microbiol.">
        <title>Methanofollis aquaemaris sp. nov., a methanogen isolated from an aquaculture fish pond.</title>
        <authorList>
            <person name="Lai M.C."/>
            <person name="Chen S.C."/>
        </authorList>
    </citation>
    <scope>NUCLEOTIDE SEQUENCE</scope>
    <source>
        <strain evidence="8">N2F9704</strain>
    </source>
</reference>
<accession>A0A8A3S4F7</accession>
<keyword evidence="2 5" id="KW-0235">DNA replication</keyword>
<dbReference type="InterPro" id="IPR050311">
    <property type="entry name" value="ORC1/CDC6"/>
</dbReference>
<dbReference type="InterPro" id="IPR036390">
    <property type="entry name" value="WH_DNA-bd_sf"/>
</dbReference>
<dbReference type="GO" id="GO:0005524">
    <property type="term" value="F:ATP binding"/>
    <property type="evidence" value="ECO:0007669"/>
    <property type="project" value="UniProtKB-UniRule"/>
</dbReference>
<gene>
    <name evidence="8" type="ORF">RJ40_05605</name>
</gene>
<dbReference type="InterPro" id="IPR003593">
    <property type="entry name" value="AAA+_ATPase"/>
</dbReference>
<dbReference type="GO" id="GO:0006260">
    <property type="term" value="P:DNA replication"/>
    <property type="evidence" value="ECO:0007669"/>
    <property type="project" value="UniProtKB-UniRule"/>
</dbReference>
<protein>
    <recommendedName>
        <fullName evidence="5">ORC1-type DNA replication protein</fullName>
    </recommendedName>
</protein>
<comment type="function">
    <text evidence="5">Involved in regulation of DNA replication.</text>
</comment>
<evidence type="ECO:0000256" key="2">
    <source>
        <dbReference type="ARBA" id="ARBA00022705"/>
    </source>
</evidence>
<sequence>MTPYPHSLMADQTLFRDPALFEADHLPEVFNHRDAQVEDLAFALRPTLRGGSPLNTLIQGPPGTGKTTAVRRIFAEVEETTKRVVPVLVSCQARKTTSAVLREIYLALFGHSPPTHGASNSRMLFEIGRTLAERGAVLVVCLDDANHLVPRGVLNGVLIRILRLHETCPGARTGVVMTDSSMALVLSSVLDPSTRSSLQAGTIFFPPYTADEVRSILADRVRVGIYPGVVPASVLDDVAERTVGCGDLRVGLCLLKEAVIHAERAGRTAVEAGDVEAVFAVARHARLAAAVQTLAPPERTVLTVLVGMARREEETTSGRVYEAVAAVEPMSYTMFYERVTELEAQCLVGTRRWKKGQGRTREIWIPEGVEAVLSADSSGASVHRRTGVAEDEKRRYET</sequence>
<evidence type="ECO:0000256" key="5">
    <source>
        <dbReference type="HAMAP-Rule" id="MF_01407"/>
    </source>
</evidence>
<dbReference type="SMART" id="SM01074">
    <property type="entry name" value="Cdc6_C"/>
    <property type="match status" value="1"/>
</dbReference>
<name>A0A8A3S4F7_9EURY</name>
<keyword evidence="9" id="KW-1185">Reference proteome</keyword>
<dbReference type="InterPro" id="IPR036388">
    <property type="entry name" value="WH-like_DNA-bd_sf"/>
</dbReference>
<dbReference type="EMBL" id="CP036172">
    <property type="protein sequence ID" value="QSZ67005.1"/>
    <property type="molecule type" value="Genomic_DNA"/>
</dbReference>
<dbReference type="GO" id="GO:0016887">
    <property type="term" value="F:ATP hydrolysis activity"/>
    <property type="evidence" value="ECO:0007669"/>
    <property type="project" value="InterPro"/>
</dbReference>
<reference evidence="8" key="2">
    <citation type="submission" date="2019-02" db="EMBL/GenBank/DDBJ databases">
        <authorList>
            <person name="Chen S.-C."/>
            <person name="Chien H.-H."/>
            <person name="Lai M.-C."/>
        </authorList>
    </citation>
    <scope>NUCLEOTIDE SEQUENCE</scope>
    <source>
        <strain evidence="8">N2F9704</strain>
    </source>
</reference>
<dbReference type="NCBIfam" id="TIGR02928">
    <property type="entry name" value="orc1/cdc6 family replication initiation protein"/>
    <property type="match status" value="1"/>
</dbReference>
<proteinExistence type="inferred from homology"/>
<feature type="binding site" evidence="5">
    <location>
        <position position="220"/>
    </location>
    <ligand>
        <name>ATP</name>
        <dbReference type="ChEBI" id="CHEBI:30616"/>
    </ligand>
</feature>
<evidence type="ECO:0000313" key="9">
    <source>
        <dbReference type="Proteomes" id="UP001042704"/>
    </source>
</evidence>
<dbReference type="Proteomes" id="UP001042704">
    <property type="component" value="Chromosome"/>
</dbReference>
<dbReference type="RefSeq" id="WP_265582376.1">
    <property type="nucleotide sequence ID" value="NZ_CP036172.1"/>
</dbReference>
<dbReference type="PANTHER" id="PTHR10763:SF26">
    <property type="entry name" value="CELL DIVISION CONTROL PROTEIN 6 HOMOLOG"/>
    <property type="match status" value="1"/>
</dbReference>
<dbReference type="SUPFAM" id="SSF52540">
    <property type="entry name" value="P-loop containing nucleoside triphosphate hydrolases"/>
    <property type="match status" value="1"/>
</dbReference>
<dbReference type="GeneID" id="76423815"/>
<dbReference type="InterPro" id="IPR015163">
    <property type="entry name" value="Cdc6_C"/>
</dbReference>
<dbReference type="Gene3D" id="3.40.50.300">
    <property type="entry name" value="P-loop containing nucleotide triphosphate hydrolases"/>
    <property type="match status" value="1"/>
</dbReference>
<feature type="domain" description="Cdc6 C-terminal" evidence="7">
    <location>
        <begin position="301"/>
        <end position="373"/>
    </location>
</feature>
<dbReference type="AlphaFoldDB" id="A0A8A3S4F7"/>
<dbReference type="InterPro" id="IPR027417">
    <property type="entry name" value="P-loop_NTPase"/>
</dbReference>
<dbReference type="PANTHER" id="PTHR10763">
    <property type="entry name" value="CELL DIVISION CONTROL PROTEIN 6-RELATED"/>
    <property type="match status" value="1"/>
</dbReference>
<dbReference type="Gene3D" id="1.10.8.60">
    <property type="match status" value="1"/>
</dbReference>
<organism evidence="8 9">
    <name type="scientific">Methanofollis aquaemaris</name>
    <dbReference type="NCBI Taxonomy" id="126734"/>
    <lineage>
        <taxon>Archaea</taxon>
        <taxon>Methanobacteriati</taxon>
        <taxon>Methanobacteriota</taxon>
        <taxon>Stenosarchaea group</taxon>
        <taxon>Methanomicrobia</taxon>
        <taxon>Methanomicrobiales</taxon>
        <taxon>Methanomicrobiaceae</taxon>
        <taxon>Methanofollis</taxon>
    </lineage>
</organism>
<dbReference type="InterPro" id="IPR014277">
    <property type="entry name" value="Orc1/Cdc6_arc"/>
</dbReference>